<feature type="repeat" description="TPR" evidence="3">
    <location>
        <begin position="3"/>
        <end position="36"/>
    </location>
</feature>
<dbReference type="AlphaFoldDB" id="D1PXI8"/>
<protein>
    <submittedName>
        <fullName evidence="4">Tetratricopeptide repeat protein</fullName>
    </submittedName>
</protein>
<dbReference type="PROSITE" id="PS50005">
    <property type="entry name" value="TPR"/>
    <property type="match status" value="1"/>
</dbReference>
<dbReference type="InterPro" id="IPR013105">
    <property type="entry name" value="TPR_2"/>
</dbReference>
<proteinExistence type="predicted"/>
<evidence type="ECO:0000313" key="4">
    <source>
        <dbReference type="EMBL" id="EFA43955.1"/>
    </source>
</evidence>
<keyword evidence="1" id="KW-0677">Repeat</keyword>
<keyword evidence="2 3" id="KW-0802">TPR repeat</keyword>
<evidence type="ECO:0000256" key="2">
    <source>
        <dbReference type="ARBA" id="ARBA00022803"/>
    </source>
</evidence>
<dbReference type="SUPFAM" id="SSF48452">
    <property type="entry name" value="TPR-like"/>
    <property type="match status" value="1"/>
</dbReference>
<dbReference type="OrthoDB" id="1122525at2"/>
<keyword evidence="5" id="KW-1185">Reference proteome</keyword>
<comment type="caution">
    <text evidence="4">The sequence shown here is derived from an EMBL/GenBank/DDBJ whole genome shotgun (WGS) entry which is preliminary data.</text>
</comment>
<dbReference type="EMBL" id="ACKS01000070">
    <property type="protein sequence ID" value="EFA43955.1"/>
    <property type="molecule type" value="Genomic_DNA"/>
</dbReference>
<accession>D1PXI8</accession>
<dbReference type="Proteomes" id="UP000003160">
    <property type="component" value="Unassembled WGS sequence"/>
</dbReference>
<evidence type="ECO:0000256" key="1">
    <source>
        <dbReference type="ARBA" id="ARBA00022737"/>
    </source>
</evidence>
<dbReference type="RefSeq" id="WP_007173776.1">
    <property type="nucleotide sequence ID" value="NZ_GG704781.1"/>
</dbReference>
<dbReference type="Gene3D" id="1.25.40.10">
    <property type="entry name" value="Tetratricopeptide repeat domain"/>
    <property type="match status" value="1"/>
</dbReference>
<dbReference type="InterPro" id="IPR011990">
    <property type="entry name" value="TPR-like_helical_dom_sf"/>
</dbReference>
<dbReference type="Pfam" id="PF07719">
    <property type="entry name" value="TPR_2"/>
    <property type="match status" value="1"/>
</dbReference>
<reference evidence="4 5" key="1">
    <citation type="submission" date="2009-10" db="EMBL/GenBank/DDBJ databases">
        <authorList>
            <person name="Qin X."/>
            <person name="Bachman B."/>
            <person name="Battles P."/>
            <person name="Bell A."/>
            <person name="Bess C."/>
            <person name="Bickham C."/>
            <person name="Chaboub L."/>
            <person name="Chen D."/>
            <person name="Coyle M."/>
            <person name="Deiros D.R."/>
            <person name="Dinh H."/>
            <person name="Forbes L."/>
            <person name="Fowler G."/>
            <person name="Francisco L."/>
            <person name="Fu Q."/>
            <person name="Gubbala S."/>
            <person name="Hale W."/>
            <person name="Han Y."/>
            <person name="Hemphill L."/>
            <person name="Highlander S.K."/>
            <person name="Hirani K."/>
            <person name="Hogues M."/>
            <person name="Jackson L."/>
            <person name="Jakkamsetti A."/>
            <person name="Javaid M."/>
            <person name="Jiang H."/>
            <person name="Korchina V."/>
            <person name="Kovar C."/>
            <person name="Lara F."/>
            <person name="Lee S."/>
            <person name="Mata R."/>
            <person name="Mathew T."/>
            <person name="Moen C."/>
            <person name="Morales K."/>
            <person name="Munidasa M."/>
            <person name="Nazareth L."/>
            <person name="Ngo R."/>
            <person name="Nguyen L."/>
            <person name="Okwuonu G."/>
            <person name="Ongeri F."/>
            <person name="Patil S."/>
            <person name="Petrosino J."/>
            <person name="Pham C."/>
            <person name="Pham P."/>
            <person name="Pu L.-L."/>
            <person name="Puazo M."/>
            <person name="Raj R."/>
            <person name="Reid J."/>
            <person name="Rouhana J."/>
            <person name="Saada N."/>
            <person name="Shang Y."/>
            <person name="Simmons D."/>
            <person name="Thornton R."/>
            <person name="Warren J."/>
            <person name="Weissenberger G."/>
            <person name="Zhang J."/>
            <person name="Zhang L."/>
            <person name="Zhou C."/>
            <person name="Zhu D."/>
            <person name="Muzny D."/>
            <person name="Worley K."/>
            <person name="Gibbs R."/>
        </authorList>
    </citation>
    <scope>NUCLEOTIDE SEQUENCE [LARGE SCALE GENOMIC DNA]</scope>
    <source>
        <strain evidence="4 5">DSM 17361</strain>
    </source>
</reference>
<name>D1PXI8_9BACT</name>
<gene>
    <name evidence="4" type="ORF">HMPREF0645_1673</name>
</gene>
<sequence>MTAHEYYLEGNEHRRKGDFAAAMNCYAEAVKLDETSPAAEARLMLENIMNFYCKDYYNP</sequence>
<organism evidence="4 5">
    <name type="scientific">Hallella bergensis DSM 17361</name>
    <dbReference type="NCBI Taxonomy" id="585502"/>
    <lineage>
        <taxon>Bacteria</taxon>
        <taxon>Pseudomonadati</taxon>
        <taxon>Bacteroidota</taxon>
        <taxon>Bacteroidia</taxon>
        <taxon>Bacteroidales</taxon>
        <taxon>Prevotellaceae</taxon>
        <taxon>Hallella</taxon>
    </lineage>
</organism>
<dbReference type="InterPro" id="IPR019734">
    <property type="entry name" value="TPR_rpt"/>
</dbReference>
<evidence type="ECO:0000256" key="3">
    <source>
        <dbReference type="PROSITE-ProRule" id="PRU00339"/>
    </source>
</evidence>
<evidence type="ECO:0000313" key="5">
    <source>
        <dbReference type="Proteomes" id="UP000003160"/>
    </source>
</evidence>
<dbReference type="HOGENOM" id="CLU_2956787_0_0_10"/>